<dbReference type="InterPro" id="IPR050342">
    <property type="entry name" value="HMGB"/>
</dbReference>
<dbReference type="EMBL" id="CAJPIN010046654">
    <property type="protein sequence ID" value="CAG2065765.1"/>
    <property type="molecule type" value="Genomic_DNA"/>
</dbReference>
<feature type="DNA-binding region" description="HMG box" evidence="2">
    <location>
        <begin position="18"/>
        <end position="84"/>
    </location>
</feature>
<dbReference type="PANTHER" id="PTHR48112:SF20">
    <property type="entry name" value="HIGH MOBILITY GROUP PROTEIN D-RELATED"/>
    <property type="match status" value="1"/>
</dbReference>
<evidence type="ECO:0000313" key="5">
    <source>
        <dbReference type="EMBL" id="CAG2065765.1"/>
    </source>
</evidence>
<feature type="non-terminal residue" evidence="5">
    <location>
        <position position="1"/>
    </location>
</feature>
<evidence type="ECO:0000256" key="1">
    <source>
        <dbReference type="ARBA" id="ARBA00023125"/>
    </source>
</evidence>
<gene>
    <name evidence="5" type="ORF">TPAB3V08_LOCUS12708</name>
</gene>
<dbReference type="InterPro" id="IPR009071">
    <property type="entry name" value="HMG_box_dom"/>
</dbReference>
<protein>
    <recommendedName>
        <fullName evidence="4">HMG box domain-containing protein</fullName>
    </recommendedName>
</protein>
<evidence type="ECO:0000259" key="4">
    <source>
        <dbReference type="PROSITE" id="PS50118"/>
    </source>
</evidence>
<proteinExistence type="predicted"/>
<keyword evidence="2" id="KW-0539">Nucleus</keyword>
<dbReference type="Proteomes" id="UP001153148">
    <property type="component" value="Unassembled WGS sequence"/>
</dbReference>
<feature type="compositionally biased region" description="Basic and acidic residues" evidence="3">
    <location>
        <begin position="94"/>
        <end position="106"/>
    </location>
</feature>
<feature type="domain" description="HMG box" evidence="4">
    <location>
        <begin position="18"/>
        <end position="84"/>
    </location>
</feature>
<dbReference type="CDD" id="cd21994">
    <property type="entry name" value="HMG-box_SSRP1-like"/>
    <property type="match status" value="1"/>
</dbReference>
<dbReference type="SMART" id="SM00398">
    <property type="entry name" value="HMG"/>
    <property type="match status" value="1"/>
</dbReference>
<feature type="region of interest" description="Disordered" evidence="3">
    <location>
        <begin position="1"/>
        <end position="24"/>
    </location>
</feature>
<reference evidence="5" key="1">
    <citation type="submission" date="2021-03" db="EMBL/GenBank/DDBJ databases">
        <authorList>
            <person name="Tran Van P."/>
        </authorList>
    </citation>
    <scope>NUCLEOTIDE SEQUENCE</scope>
</reference>
<evidence type="ECO:0000256" key="2">
    <source>
        <dbReference type="PROSITE-ProRule" id="PRU00267"/>
    </source>
</evidence>
<dbReference type="Pfam" id="PF00505">
    <property type="entry name" value="HMG_box"/>
    <property type="match status" value="1"/>
</dbReference>
<feature type="non-terminal residue" evidence="5">
    <location>
        <position position="148"/>
    </location>
</feature>
<dbReference type="PROSITE" id="PS50118">
    <property type="entry name" value="HMG_BOX_2"/>
    <property type="match status" value="1"/>
</dbReference>
<evidence type="ECO:0000256" key="3">
    <source>
        <dbReference type="SAM" id="MobiDB-lite"/>
    </source>
</evidence>
<keyword evidence="6" id="KW-1185">Reference proteome</keyword>
<sequence>SEKPRKRRAKKERDENKPKRPATAFMVFLNANREKIKSENPGISITEVSKKGGEMWRELKDKSEWESKVQKLKNDYVEAMKEYKESGGGNATDNEDKEKKKPAAKKETKKKTSAPSTPMKNVKSKEYISDDDDSSSEDEAKKKTQPKK</sequence>
<organism evidence="5 6">
    <name type="scientific">Timema podura</name>
    <name type="common">Walking stick</name>
    <dbReference type="NCBI Taxonomy" id="61482"/>
    <lineage>
        <taxon>Eukaryota</taxon>
        <taxon>Metazoa</taxon>
        <taxon>Ecdysozoa</taxon>
        <taxon>Arthropoda</taxon>
        <taxon>Hexapoda</taxon>
        <taxon>Insecta</taxon>
        <taxon>Pterygota</taxon>
        <taxon>Neoptera</taxon>
        <taxon>Polyneoptera</taxon>
        <taxon>Phasmatodea</taxon>
        <taxon>Timematodea</taxon>
        <taxon>Timematoidea</taxon>
        <taxon>Timematidae</taxon>
        <taxon>Timema</taxon>
    </lineage>
</organism>
<dbReference type="SUPFAM" id="SSF47095">
    <property type="entry name" value="HMG-box"/>
    <property type="match status" value="1"/>
</dbReference>
<evidence type="ECO:0000313" key="6">
    <source>
        <dbReference type="Proteomes" id="UP001153148"/>
    </source>
</evidence>
<dbReference type="PRINTS" id="PR00886">
    <property type="entry name" value="HIGHMOBLTY12"/>
</dbReference>
<dbReference type="InterPro" id="IPR036910">
    <property type="entry name" value="HMG_box_dom_sf"/>
</dbReference>
<name>A0ABN7PI17_TIMPD</name>
<comment type="caution">
    <text evidence="5">The sequence shown here is derived from an EMBL/GenBank/DDBJ whole genome shotgun (WGS) entry which is preliminary data.</text>
</comment>
<dbReference type="PANTHER" id="PTHR48112">
    <property type="entry name" value="HIGH MOBILITY GROUP PROTEIN DSP1"/>
    <property type="match status" value="1"/>
</dbReference>
<accession>A0ABN7PI17</accession>
<feature type="compositionally biased region" description="Basic residues" evidence="3">
    <location>
        <begin position="1"/>
        <end position="10"/>
    </location>
</feature>
<feature type="region of interest" description="Disordered" evidence="3">
    <location>
        <begin position="83"/>
        <end position="148"/>
    </location>
</feature>
<dbReference type="Gene3D" id="1.10.30.10">
    <property type="entry name" value="High mobility group box domain"/>
    <property type="match status" value="1"/>
</dbReference>
<keyword evidence="1 2" id="KW-0238">DNA-binding</keyword>